<feature type="transmembrane region" description="Helical" evidence="7">
    <location>
        <begin position="42"/>
        <end position="63"/>
    </location>
</feature>
<protein>
    <recommendedName>
        <fullName evidence="7">Probable membrane transporter protein</fullName>
    </recommendedName>
</protein>
<dbReference type="EMBL" id="DTAD01000063">
    <property type="protein sequence ID" value="HGN90624.1"/>
    <property type="molecule type" value="Genomic_DNA"/>
</dbReference>
<keyword evidence="5 7" id="KW-1133">Transmembrane helix</keyword>
<evidence type="ECO:0000256" key="3">
    <source>
        <dbReference type="ARBA" id="ARBA00022475"/>
    </source>
</evidence>
<gene>
    <name evidence="9" type="ORF">ENT82_05810</name>
    <name evidence="8" type="ORF">ENU43_07300</name>
</gene>
<proteinExistence type="inferred from homology"/>
<dbReference type="GO" id="GO:0005886">
    <property type="term" value="C:plasma membrane"/>
    <property type="evidence" value="ECO:0007669"/>
    <property type="project" value="UniProtKB-SubCell"/>
</dbReference>
<dbReference type="InterPro" id="IPR002781">
    <property type="entry name" value="TM_pro_TauE-like"/>
</dbReference>
<evidence type="ECO:0000313" key="8">
    <source>
        <dbReference type="EMBL" id="HGL41449.1"/>
    </source>
</evidence>
<comment type="similarity">
    <text evidence="7">Belongs to the 4-toluene sulfonate uptake permease (TSUP) (TC 2.A.102) family.</text>
</comment>
<evidence type="ECO:0000256" key="6">
    <source>
        <dbReference type="ARBA" id="ARBA00023136"/>
    </source>
</evidence>
<accession>A0A7C4E044</accession>
<evidence type="ECO:0000256" key="5">
    <source>
        <dbReference type="ARBA" id="ARBA00022989"/>
    </source>
</evidence>
<keyword evidence="4 7" id="KW-0812">Transmembrane</keyword>
<name>A0A7C4E044_CALS0</name>
<feature type="transmembrane region" description="Helical" evidence="7">
    <location>
        <begin position="255"/>
        <end position="274"/>
    </location>
</feature>
<dbReference type="InterPro" id="IPR052017">
    <property type="entry name" value="TSUP"/>
</dbReference>
<comment type="subcellular location">
    <subcellularLocation>
        <location evidence="1 7">Cell membrane</location>
        <topology evidence="1 7">Multi-pass membrane protein</topology>
    </subcellularLocation>
</comment>
<dbReference type="AlphaFoldDB" id="A0A7C4E044"/>
<evidence type="ECO:0000256" key="7">
    <source>
        <dbReference type="RuleBase" id="RU363041"/>
    </source>
</evidence>
<keyword evidence="2" id="KW-0813">Transport</keyword>
<feature type="transmembrane region" description="Helical" evidence="7">
    <location>
        <begin position="158"/>
        <end position="181"/>
    </location>
</feature>
<dbReference type="PANTHER" id="PTHR30269:SF37">
    <property type="entry name" value="MEMBRANE TRANSPORTER PROTEIN"/>
    <property type="match status" value="1"/>
</dbReference>
<evidence type="ECO:0000256" key="2">
    <source>
        <dbReference type="ARBA" id="ARBA00022448"/>
    </source>
</evidence>
<reference evidence="9" key="1">
    <citation type="journal article" date="2020" name="mSystems">
        <title>Genome- and Community-Level Interaction Insights into Carbon Utilization and Element Cycling Functions of Hydrothermarchaeota in Hydrothermal Sediment.</title>
        <authorList>
            <person name="Zhou Z."/>
            <person name="Liu Y."/>
            <person name="Xu W."/>
            <person name="Pan J."/>
            <person name="Luo Z.H."/>
            <person name="Li M."/>
        </authorList>
    </citation>
    <scope>NUCLEOTIDE SEQUENCE [LARGE SCALE GENOMIC DNA]</scope>
    <source>
        <strain evidence="9">SpSt-613</strain>
        <strain evidence="8">SpSt-669</strain>
    </source>
</reference>
<evidence type="ECO:0000256" key="1">
    <source>
        <dbReference type="ARBA" id="ARBA00004651"/>
    </source>
</evidence>
<dbReference type="Pfam" id="PF01925">
    <property type="entry name" value="TauE"/>
    <property type="match status" value="1"/>
</dbReference>
<evidence type="ECO:0000256" key="4">
    <source>
        <dbReference type="ARBA" id="ARBA00022692"/>
    </source>
</evidence>
<sequence length="275" mass="28583">MVDLLTVLVISFLAGLVGSITGLGGASITTPLLTLAGVPIKYAIAAGIVSIIATSSGAAASYVRGGLSNVKAAMFLEMFTIVGAIIGAIITIYVSARLLYFLFAGFLLTSFIGIRRHLGEELPTNVNQDRAARWLGLEGAYYDHKLGREVSYKLTRPIAAGGGMFIAGVAAGMLGIGAGAFKVAVHELVMRMPSKVSSATSTFIIGMTALAGASVYFSSGLLYLTLAAPMVLGTTSGAVVGSRILGHISNRVTRLFFLAVVFVLFVQMLLRGILA</sequence>
<dbReference type="PANTHER" id="PTHR30269">
    <property type="entry name" value="TRANSMEMBRANE PROTEIN YFCA"/>
    <property type="match status" value="1"/>
</dbReference>
<keyword evidence="3 7" id="KW-1003">Cell membrane</keyword>
<keyword evidence="6 7" id="KW-0472">Membrane</keyword>
<comment type="caution">
    <text evidence="9">The sequence shown here is derived from an EMBL/GenBank/DDBJ whole genome shotgun (WGS) entry which is preliminary data.</text>
</comment>
<evidence type="ECO:0000313" key="9">
    <source>
        <dbReference type="EMBL" id="HGN90624.1"/>
    </source>
</evidence>
<feature type="transmembrane region" description="Helical" evidence="7">
    <location>
        <begin position="201"/>
        <end position="224"/>
    </location>
</feature>
<dbReference type="EMBL" id="DTCM01000086">
    <property type="protein sequence ID" value="HGL41449.1"/>
    <property type="molecule type" value="Genomic_DNA"/>
</dbReference>
<organism evidence="9">
    <name type="scientific">Caldiarchaeum subterraneum</name>
    <dbReference type="NCBI Taxonomy" id="311458"/>
    <lineage>
        <taxon>Archaea</taxon>
        <taxon>Nitrososphaerota</taxon>
        <taxon>Candidatus Caldarchaeales</taxon>
        <taxon>Candidatus Caldarchaeaceae</taxon>
        <taxon>Candidatus Caldarchaeum</taxon>
    </lineage>
</organism>
<feature type="transmembrane region" description="Helical" evidence="7">
    <location>
        <begin position="75"/>
        <end position="92"/>
    </location>
</feature>